<comment type="catalytic activity">
    <reaction evidence="8 10">
        <text>dITP + H2O = dIMP + diphosphate + H(+)</text>
        <dbReference type="Rhea" id="RHEA:28342"/>
        <dbReference type="ChEBI" id="CHEBI:15377"/>
        <dbReference type="ChEBI" id="CHEBI:15378"/>
        <dbReference type="ChEBI" id="CHEBI:33019"/>
        <dbReference type="ChEBI" id="CHEBI:61194"/>
        <dbReference type="ChEBI" id="CHEBI:61382"/>
        <dbReference type="EC" id="3.6.1.66"/>
    </reaction>
</comment>
<evidence type="ECO:0000256" key="4">
    <source>
        <dbReference type="ARBA" id="ARBA00022741"/>
    </source>
</evidence>
<feature type="binding site" evidence="10">
    <location>
        <position position="69"/>
    </location>
    <ligand>
        <name>Mg(2+)</name>
        <dbReference type="ChEBI" id="CHEBI:18420"/>
    </ligand>
</feature>
<comment type="cofactor">
    <cofactor evidence="10">
        <name>Mg(2+)</name>
        <dbReference type="ChEBI" id="CHEBI:18420"/>
    </cofactor>
    <text evidence="10">Binds 1 Mg(2+) ion per subunit.</text>
</comment>
<dbReference type="Gene3D" id="3.90.950.10">
    <property type="match status" value="1"/>
</dbReference>
<name>A0A7C4Q7E6_9CHLR</name>
<evidence type="ECO:0000256" key="8">
    <source>
        <dbReference type="ARBA" id="ARBA00051875"/>
    </source>
</evidence>
<dbReference type="InterPro" id="IPR029001">
    <property type="entry name" value="ITPase-like_fam"/>
</dbReference>
<evidence type="ECO:0000313" key="12">
    <source>
        <dbReference type="EMBL" id="HGS86234.1"/>
    </source>
</evidence>
<keyword evidence="4 10" id="KW-0547">Nucleotide-binding</keyword>
<reference evidence="12" key="1">
    <citation type="journal article" date="2020" name="mSystems">
        <title>Genome- and Community-Level Interaction Insights into Carbon Utilization and Element Cycling Functions of Hydrothermarchaeota in Hydrothermal Sediment.</title>
        <authorList>
            <person name="Zhou Z."/>
            <person name="Liu Y."/>
            <person name="Xu W."/>
            <person name="Pan J."/>
            <person name="Luo Z.H."/>
            <person name="Li M."/>
        </authorList>
    </citation>
    <scope>NUCLEOTIDE SEQUENCE [LARGE SCALE GENOMIC DNA]</scope>
    <source>
        <strain evidence="12">SpSt-556</strain>
    </source>
</reference>
<evidence type="ECO:0000256" key="11">
    <source>
        <dbReference type="RuleBase" id="RU003781"/>
    </source>
</evidence>
<evidence type="ECO:0000256" key="2">
    <source>
        <dbReference type="ARBA" id="ARBA00011738"/>
    </source>
</evidence>
<organism evidence="12">
    <name type="scientific">Bellilinea caldifistulae</name>
    <dbReference type="NCBI Taxonomy" id="360411"/>
    <lineage>
        <taxon>Bacteria</taxon>
        <taxon>Bacillati</taxon>
        <taxon>Chloroflexota</taxon>
        <taxon>Anaerolineae</taxon>
        <taxon>Anaerolineales</taxon>
        <taxon>Anaerolineaceae</taxon>
        <taxon>Bellilinea</taxon>
    </lineage>
</organism>
<evidence type="ECO:0000256" key="9">
    <source>
        <dbReference type="ARBA" id="ARBA00052017"/>
    </source>
</evidence>
<comment type="catalytic activity">
    <reaction evidence="10">
        <text>ITP + H2O = IMP + diphosphate + H(+)</text>
        <dbReference type="Rhea" id="RHEA:29399"/>
        <dbReference type="ChEBI" id="CHEBI:15377"/>
        <dbReference type="ChEBI" id="CHEBI:15378"/>
        <dbReference type="ChEBI" id="CHEBI:33019"/>
        <dbReference type="ChEBI" id="CHEBI:58053"/>
        <dbReference type="ChEBI" id="CHEBI:61402"/>
        <dbReference type="EC" id="3.6.1.66"/>
    </reaction>
</comment>
<dbReference type="GO" id="GO:0036222">
    <property type="term" value="F:XTP diphosphatase activity"/>
    <property type="evidence" value="ECO:0007669"/>
    <property type="project" value="UniProtKB-UniRule"/>
</dbReference>
<dbReference type="HAMAP" id="MF_01405">
    <property type="entry name" value="Non_canon_purine_NTPase"/>
    <property type="match status" value="1"/>
</dbReference>
<dbReference type="PANTHER" id="PTHR11067:SF9">
    <property type="entry name" value="INOSINE TRIPHOSPHATE PYROPHOSPHATASE"/>
    <property type="match status" value="1"/>
</dbReference>
<dbReference type="AlphaFoldDB" id="A0A7C4Q7E6"/>
<dbReference type="SUPFAM" id="SSF52972">
    <property type="entry name" value="ITPase-like"/>
    <property type="match status" value="1"/>
</dbReference>
<gene>
    <name evidence="12" type="primary">rdgB</name>
    <name evidence="12" type="ORF">ENT17_01285</name>
</gene>
<dbReference type="InterPro" id="IPR002637">
    <property type="entry name" value="RdgB/HAM1"/>
</dbReference>
<dbReference type="GO" id="GO:0036220">
    <property type="term" value="F:ITP diphosphatase activity"/>
    <property type="evidence" value="ECO:0007669"/>
    <property type="project" value="UniProtKB-UniRule"/>
</dbReference>
<feature type="binding site" evidence="10">
    <location>
        <position position="180"/>
    </location>
    <ligand>
        <name>substrate</name>
    </ligand>
</feature>
<keyword evidence="7 10" id="KW-0546">Nucleotide metabolism</keyword>
<comment type="catalytic activity">
    <reaction evidence="9 10">
        <text>XTP + H2O = XMP + diphosphate + H(+)</text>
        <dbReference type="Rhea" id="RHEA:28610"/>
        <dbReference type="ChEBI" id="CHEBI:15377"/>
        <dbReference type="ChEBI" id="CHEBI:15378"/>
        <dbReference type="ChEBI" id="CHEBI:33019"/>
        <dbReference type="ChEBI" id="CHEBI:57464"/>
        <dbReference type="ChEBI" id="CHEBI:61314"/>
        <dbReference type="EC" id="3.6.1.66"/>
    </reaction>
</comment>
<feature type="binding site" evidence="10">
    <location>
        <begin position="185"/>
        <end position="186"/>
    </location>
    <ligand>
        <name>substrate</name>
    </ligand>
</feature>
<dbReference type="GO" id="GO:0009146">
    <property type="term" value="P:purine nucleoside triphosphate catabolic process"/>
    <property type="evidence" value="ECO:0007669"/>
    <property type="project" value="UniProtKB-UniRule"/>
</dbReference>
<dbReference type="PANTHER" id="PTHR11067">
    <property type="entry name" value="INOSINE TRIPHOSPHATE PYROPHOSPHATASE/HAM1 PROTEIN"/>
    <property type="match status" value="1"/>
</dbReference>
<dbReference type="NCBIfam" id="TIGR00042">
    <property type="entry name" value="RdgB/HAM1 family non-canonical purine NTP pyrophosphatase"/>
    <property type="match status" value="1"/>
</dbReference>
<evidence type="ECO:0000256" key="6">
    <source>
        <dbReference type="ARBA" id="ARBA00022842"/>
    </source>
</evidence>
<evidence type="ECO:0000256" key="10">
    <source>
        <dbReference type="HAMAP-Rule" id="MF_01405"/>
    </source>
</evidence>
<keyword evidence="3 10" id="KW-0479">Metal-binding</keyword>
<dbReference type="CDD" id="cd00515">
    <property type="entry name" value="HAM1"/>
    <property type="match status" value="1"/>
</dbReference>
<evidence type="ECO:0000256" key="3">
    <source>
        <dbReference type="ARBA" id="ARBA00022723"/>
    </source>
</evidence>
<dbReference type="EMBL" id="DSXR01000017">
    <property type="protein sequence ID" value="HGS86234.1"/>
    <property type="molecule type" value="Genomic_DNA"/>
</dbReference>
<dbReference type="GO" id="GO:0009117">
    <property type="term" value="P:nucleotide metabolic process"/>
    <property type="evidence" value="ECO:0007669"/>
    <property type="project" value="UniProtKB-KW"/>
</dbReference>
<dbReference type="GO" id="GO:0046872">
    <property type="term" value="F:metal ion binding"/>
    <property type="evidence" value="ECO:0007669"/>
    <property type="project" value="UniProtKB-KW"/>
</dbReference>
<dbReference type="EC" id="3.6.1.66" evidence="10"/>
<evidence type="ECO:0000256" key="7">
    <source>
        <dbReference type="ARBA" id="ARBA00023080"/>
    </source>
</evidence>
<proteinExistence type="inferred from homology"/>
<dbReference type="GO" id="GO:0000166">
    <property type="term" value="F:nucleotide binding"/>
    <property type="evidence" value="ECO:0007669"/>
    <property type="project" value="UniProtKB-KW"/>
</dbReference>
<accession>A0A7C4Q7E6</accession>
<comment type="function">
    <text evidence="10">Pyrophosphatase that catalyzes the hydrolysis of nucleoside triphosphates to their monophosphate derivatives, with a high preference for the non-canonical purine nucleotides XTP (xanthosine triphosphate), dITP (deoxyinosine triphosphate) and ITP. Seems to function as a house-cleaning enzyme that removes non-canonical purine nucleotides from the nucleotide pool, thus preventing their incorporation into DNA/RNA and avoiding chromosomal lesions.</text>
</comment>
<keyword evidence="6 10" id="KW-0460">Magnesium</keyword>
<dbReference type="GO" id="GO:0017111">
    <property type="term" value="F:ribonucleoside triphosphate phosphatase activity"/>
    <property type="evidence" value="ECO:0007669"/>
    <property type="project" value="InterPro"/>
</dbReference>
<dbReference type="Pfam" id="PF01725">
    <property type="entry name" value="Ham1p_like"/>
    <property type="match status" value="1"/>
</dbReference>
<comment type="caution">
    <text evidence="12">The sequence shown here is derived from an EMBL/GenBank/DDBJ whole genome shotgun (WGS) entry which is preliminary data.</text>
</comment>
<evidence type="ECO:0000256" key="5">
    <source>
        <dbReference type="ARBA" id="ARBA00022801"/>
    </source>
</evidence>
<protein>
    <recommendedName>
        <fullName evidence="10">dITP/XTP pyrophosphatase</fullName>
        <ecNumber evidence="10">3.6.1.66</ecNumber>
    </recommendedName>
    <alternativeName>
        <fullName evidence="10">Non-canonical purine NTP pyrophosphatase</fullName>
    </alternativeName>
    <alternativeName>
        <fullName evidence="10">Non-standard purine NTP pyrophosphatase</fullName>
    </alternativeName>
    <alternativeName>
        <fullName evidence="10">Nucleoside-triphosphate diphosphatase</fullName>
    </alternativeName>
    <alternativeName>
        <fullName evidence="10">Nucleoside-triphosphate pyrophosphatase</fullName>
        <shortName evidence="10">NTPase</shortName>
    </alternativeName>
</protein>
<feature type="binding site" evidence="10">
    <location>
        <begin position="157"/>
        <end position="160"/>
    </location>
    <ligand>
        <name>substrate</name>
    </ligand>
</feature>
<dbReference type="FunFam" id="3.90.950.10:FF:000001">
    <property type="entry name" value="dITP/XTP pyrophosphatase"/>
    <property type="match status" value="1"/>
</dbReference>
<comment type="similarity">
    <text evidence="1 10 11">Belongs to the HAM1 NTPase family.</text>
</comment>
<comment type="subunit">
    <text evidence="2 10">Homodimer.</text>
</comment>
<evidence type="ECO:0000256" key="1">
    <source>
        <dbReference type="ARBA" id="ARBA00008023"/>
    </source>
</evidence>
<dbReference type="InterPro" id="IPR020922">
    <property type="entry name" value="dITP/XTP_pyrophosphatase"/>
</dbReference>
<dbReference type="GO" id="GO:0005829">
    <property type="term" value="C:cytosol"/>
    <property type="evidence" value="ECO:0007669"/>
    <property type="project" value="TreeGrafter"/>
</dbReference>
<keyword evidence="5 10" id="KW-0378">Hydrolase</keyword>
<sequence length="203" mass="21968">MKLLIATNNPGKMREIQAILGDLPLELVTPAGLGLNLDVEESASTYAENAALKARGFTAASGLISLADDSGLEVDALGGEPGIRSARYAPQAGASDADRRAYLLERLKGIPHPPHEPGWRAHFHCTVAIATPAGELYFAEGRCDGFIINEERGSNGFGYDPLFYMPEWNATMAELSEETKNRISHRARALRNALPLLRQLLGE</sequence>
<dbReference type="GO" id="GO:0035870">
    <property type="term" value="F:dITP diphosphatase activity"/>
    <property type="evidence" value="ECO:0007669"/>
    <property type="project" value="UniProtKB-UniRule"/>
</dbReference>
<feature type="binding site" evidence="10">
    <location>
        <begin position="7"/>
        <end position="12"/>
    </location>
    <ligand>
        <name>substrate</name>
    </ligand>
</feature>
<feature type="binding site" evidence="10">
    <location>
        <position position="70"/>
    </location>
    <ligand>
        <name>substrate</name>
    </ligand>
</feature>
<feature type="binding site" evidence="10">
    <location>
        <position position="40"/>
    </location>
    <ligand>
        <name>Mg(2+)</name>
        <dbReference type="ChEBI" id="CHEBI:18420"/>
    </ligand>
</feature>
<feature type="active site" description="Proton acceptor" evidence="10">
    <location>
        <position position="69"/>
    </location>
</feature>